<sequence>MRNTLYIRLRATDPGTDTAYCIASPQAVASFPVQHAPLETILLKAAGHRLVVLVPAADVRLASVEVPARQAAKVLQAAPYALEDQLADDVDTLHFALGPKQKDGRWPVAVVARAKMDDWLRPFTERGLVPDLMLPDALCLAPADGERWSALAERDQVLVRNAAFSAFACSPDDLELMLQLADPDRKAVLRIVVPRDISPDFTRLAWPVELLPGFISPLEALLQSQRPENGINLLQGRYSQREDLLRLWQPWKITAALLALWIGFAAVLHGVSGWQLRQQLRQQEDANVQRYQQLFPAETRIVDLPAQVEQQFAALKAGKGGGGLLPLMQVLADALAAAPGMTLQSVQYREGALYAALGGSSLQPLEGLRAWFAQPRAASLEVQSANSGAEGAQVRIKLSPAP</sequence>
<keyword evidence="6" id="KW-0812">Transmembrane</keyword>
<evidence type="ECO:0000259" key="12">
    <source>
        <dbReference type="Pfam" id="PF12693"/>
    </source>
</evidence>
<comment type="caution">
    <text evidence="13">The sequence shown here is derived from an EMBL/GenBank/DDBJ whole genome shotgun (WGS) entry which is preliminary data.</text>
</comment>
<keyword evidence="14" id="KW-1185">Reference proteome</keyword>
<evidence type="ECO:0000256" key="4">
    <source>
        <dbReference type="ARBA" id="ARBA00022475"/>
    </source>
</evidence>
<dbReference type="InterPro" id="IPR043129">
    <property type="entry name" value="ATPase_NBD"/>
</dbReference>
<dbReference type="AlphaFoldDB" id="A0A2S5TE84"/>
<dbReference type="InterPro" id="IPR007812">
    <property type="entry name" value="T2SS_protein-GspL"/>
</dbReference>
<evidence type="ECO:0000256" key="6">
    <source>
        <dbReference type="ARBA" id="ARBA00022692"/>
    </source>
</evidence>
<dbReference type="SUPFAM" id="SSF53067">
    <property type="entry name" value="Actin-like ATPase domain"/>
    <property type="match status" value="1"/>
</dbReference>
<evidence type="ECO:0000256" key="9">
    <source>
        <dbReference type="ARBA" id="ARBA00023136"/>
    </source>
</evidence>
<name>A0A2S5TE84_9GAMM</name>
<dbReference type="NCBIfam" id="TIGR01709">
    <property type="entry name" value="typeII_sec_gspL"/>
    <property type="match status" value="1"/>
</dbReference>
<dbReference type="PIRSF" id="PIRSF015761">
    <property type="entry name" value="Protein_L"/>
    <property type="match status" value="1"/>
</dbReference>
<dbReference type="Pfam" id="PF05134">
    <property type="entry name" value="T2SSL"/>
    <property type="match status" value="1"/>
</dbReference>
<dbReference type="GO" id="GO:0005886">
    <property type="term" value="C:plasma membrane"/>
    <property type="evidence" value="ECO:0007669"/>
    <property type="project" value="UniProtKB-SubCell"/>
</dbReference>
<evidence type="ECO:0000256" key="10">
    <source>
        <dbReference type="PIRNR" id="PIRNR015761"/>
    </source>
</evidence>
<dbReference type="Proteomes" id="UP000238220">
    <property type="component" value="Unassembled WGS sequence"/>
</dbReference>
<feature type="domain" description="GspL cytoplasmic actin-ATPase-like" evidence="11">
    <location>
        <begin position="35"/>
        <end position="240"/>
    </location>
</feature>
<evidence type="ECO:0000256" key="8">
    <source>
        <dbReference type="ARBA" id="ARBA00022989"/>
    </source>
</evidence>
<dbReference type="OrthoDB" id="7011844at2"/>
<keyword evidence="7 10" id="KW-0653">Protein transport</keyword>
<evidence type="ECO:0000313" key="13">
    <source>
        <dbReference type="EMBL" id="PPE73158.1"/>
    </source>
</evidence>
<evidence type="ECO:0000256" key="7">
    <source>
        <dbReference type="ARBA" id="ARBA00022927"/>
    </source>
</evidence>
<protein>
    <recommendedName>
        <fullName evidence="10">Type II secretion system protein L</fullName>
        <shortName evidence="10">T2SS protein L</shortName>
    </recommendedName>
</protein>
<dbReference type="GO" id="GO:0015627">
    <property type="term" value="C:type II protein secretion system complex"/>
    <property type="evidence" value="ECO:0007669"/>
    <property type="project" value="InterPro"/>
</dbReference>
<dbReference type="InterPro" id="IPR024230">
    <property type="entry name" value="GspL_cyto_dom"/>
</dbReference>
<gene>
    <name evidence="13" type="primary">gspL</name>
    <name evidence="13" type="ORF">C3942_15175</name>
</gene>
<feature type="domain" description="GspL periplasmic" evidence="12">
    <location>
        <begin position="246"/>
        <end position="398"/>
    </location>
</feature>
<evidence type="ECO:0000259" key="11">
    <source>
        <dbReference type="Pfam" id="PF05134"/>
    </source>
</evidence>
<dbReference type="GO" id="GO:0009276">
    <property type="term" value="C:Gram-negative-bacterium-type cell wall"/>
    <property type="evidence" value="ECO:0007669"/>
    <property type="project" value="InterPro"/>
</dbReference>
<dbReference type="InterPro" id="IPR025691">
    <property type="entry name" value="GspL_pp_dom"/>
</dbReference>
<dbReference type="EMBL" id="PSNW01000008">
    <property type="protein sequence ID" value="PPE73158.1"/>
    <property type="molecule type" value="Genomic_DNA"/>
</dbReference>
<comment type="similarity">
    <text evidence="2 10">Belongs to the GSP L family.</text>
</comment>
<dbReference type="RefSeq" id="WP_104231197.1">
    <property type="nucleotide sequence ID" value="NZ_PSNW01000008.1"/>
</dbReference>
<accession>A0A2S5TE84</accession>
<keyword evidence="5" id="KW-0997">Cell inner membrane</keyword>
<evidence type="ECO:0000256" key="1">
    <source>
        <dbReference type="ARBA" id="ARBA00004377"/>
    </source>
</evidence>
<dbReference type="Pfam" id="PF12693">
    <property type="entry name" value="GspL_C"/>
    <property type="match status" value="1"/>
</dbReference>
<reference evidence="13 14" key="1">
    <citation type="submission" date="2018-02" db="EMBL/GenBank/DDBJ databases">
        <title>Genome sequencing of Solimonas sp. HR-BB.</title>
        <authorList>
            <person name="Lee Y."/>
            <person name="Jeon C.O."/>
        </authorList>
    </citation>
    <scope>NUCLEOTIDE SEQUENCE [LARGE SCALE GENOMIC DNA]</scope>
    <source>
        <strain evidence="13 14">HR-BB</strain>
    </source>
</reference>
<dbReference type="GO" id="GO:0015628">
    <property type="term" value="P:protein secretion by the type II secretion system"/>
    <property type="evidence" value="ECO:0007669"/>
    <property type="project" value="InterPro"/>
</dbReference>
<keyword evidence="8" id="KW-1133">Transmembrane helix</keyword>
<proteinExistence type="inferred from homology"/>
<evidence type="ECO:0000256" key="2">
    <source>
        <dbReference type="ARBA" id="ARBA00005318"/>
    </source>
</evidence>
<evidence type="ECO:0000256" key="3">
    <source>
        <dbReference type="ARBA" id="ARBA00022448"/>
    </source>
</evidence>
<evidence type="ECO:0000256" key="5">
    <source>
        <dbReference type="ARBA" id="ARBA00022519"/>
    </source>
</evidence>
<organism evidence="13 14">
    <name type="scientific">Solimonas fluminis</name>
    <dbReference type="NCBI Taxonomy" id="2086571"/>
    <lineage>
        <taxon>Bacteria</taxon>
        <taxon>Pseudomonadati</taxon>
        <taxon>Pseudomonadota</taxon>
        <taxon>Gammaproteobacteria</taxon>
        <taxon>Nevskiales</taxon>
        <taxon>Nevskiaceae</taxon>
        <taxon>Solimonas</taxon>
    </lineage>
</organism>
<keyword evidence="4" id="KW-1003">Cell membrane</keyword>
<keyword evidence="9" id="KW-0472">Membrane</keyword>
<keyword evidence="3 10" id="KW-0813">Transport</keyword>
<comment type="subcellular location">
    <subcellularLocation>
        <location evidence="1">Cell inner membrane</location>
        <topology evidence="1">Single-pass membrane protein</topology>
    </subcellularLocation>
</comment>
<evidence type="ECO:0000313" key="14">
    <source>
        <dbReference type="Proteomes" id="UP000238220"/>
    </source>
</evidence>
<comment type="function">
    <text evidence="10">Inner membrane component of the type II secretion system required for the energy-dependent secretion of extracellular factors such as proteases and toxins from the periplasm.</text>
</comment>
<dbReference type="Gene3D" id="3.30.420.380">
    <property type="match status" value="1"/>
</dbReference>
<dbReference type="CDD" id="cd24017">
    <property type="entry name" value="ASKHA_T2SSL_N"/>
    <property type="match status" value="1"/>
</dbReference>